<name>A0ABR8JCF6_9NOST</name>
<keyword evidence="3" id="KW-1185">Reference proteome</keyword>
<evidence type="ECO:0000313" key="2">
    <source>
        <dbReference type="EMBL" id="MBD2695188.1"/>
    </source>
</evidence>
<dbReference type="Proteomes" id="UP000660381">
    <property type="component" value="Unassembled WGS sequence"/>
</dbReference>
<dbReference type="Pfam" id="PF08443">
    <property type="entry name" value="RimK"/>
    <property type="match status" value="1"/>
</dbReference>
<evidence type="ECO:0000259" key="1">
    <source>
        <dbReference type="Pfam" id="PF08443"/>
    </source>
</evidence>
<protein>
    <recommendedName>
        <fullName evidence="1">ATP-grasp fold RimK-type domain-containing protein</fullName>
    </recommendedName>
</protein>
<dbReference type="PANTHER" id="PTHR21621:SF0">
    <property type="entry name" value="BETA-CITRYLGLUTAMATE SYNTHASE B-RELATED"/>
    <property type="match status" value="1"/>
</dbReference>
<gene>
    <name evidence="2" type="ORF">H6G68_26280</name>
</gene>
<dbReference type="SUPFAM" id="SSF56059">
    <property type="entry name" value="Glutathione synthetase ATP-binding domain-like"/>
    <property type="match status" value="1"/>
</dbReference>
<dbReference type="Gene3D" id="3.30.470.20">
    <property type="entry name" value="ATP-grasp fold, B domain"/>
    <property type="match status" value="1"/>
</dbReference>
<dbReference type="PANTHER" id="PTHR21621">
    <property type="entry name" value="RIBOSOMAL PROTEIN S6 MODIFICATION PROTEIN"/>
    <property type="match status" value="1"/>
</dbReference>
<comment type="caution">
    <text evidence="2">The sequence shown here is derived from an EMBL/GenBank/DDBJ whole genome shotgun (WGS) entry which is preliminary data.</text>
</comment>
<dbReference type="InterPro" id="IPR013651">
    <property type="entry name" value="ATP-grasp_RimK-type"/>
</dbReference>
<proteinExistence type="predicted"/>
<dbReference type="RefSeq" id="WP_190909277.1">
    <property type="nucleotide sequence ID" value="NZ_JACJTQ010000089.1"/>
</dbReference>
<accession>A0ABR8JCF6</accession>
<dbReference type="EMBL" id="JACJTQ010000089">
    <property type="protein sequence ID" value="MBD2695188.1"/>
    <property type="molecule type" value="Genomic_DNA"/>
</dbReference>
<sequence length="206" mass="24009">MSPRQLEQLSRAERLGLTIPKTLVTQSFEEVINFWKECKEKLIVKPISHGYIERENFQEDTLIFTNQVTLNQLNENQELFYLCPTLFQEKEEKIYDIRVNVIDEIIIAVAIYSSEQNKLQATDIRRNNMLNVRYEVVTLPLTVKDKILELCRSYGLRFAAIDMALTKDYKYVFFEVNANGQWAWLDLAGVTDIASSLLKSMQIDLS</sequence>
<feature type="domain" description="ATP-grasp fold RimK-type" evidence="1">
    <location>
        <begin position="82"/>
        <end position="200"/>
    </location>
</feature>
<organism evidence="2 3">
    <name type="scientific">Anabaena catenula FACHB-362</name>
    <dbReference type="NCBI Taxonomy" id="2692877"/>
    <lineage>
        <taxon>Bacteria</taxon>
        <taxon>Bacillati</taxon>
        <taxon>Cyanobacteriota</taxon>
        <taxon>Cyanophyceae</taxon>
        <taxon>Nostocales</taxon>
        <taxon>Nostocaceae</taxon>
        <taxon>Anabaena</taxon>
    </lineage>
</organism>
<reference evidence="2 3" key="1">
    <citation type="journal article" date="2020" name="ISME J.">
        <title>Comparative genomics reveals insights into cyanobacterial evolution and habitat adaptation.</title>
        <authorList>
            <person name="Chen M.Y."/>
            <person name="Teng W.K."/>
            <person name="Zhao L."/>
            <person name="Hu C.X."/>
            <person name="Zhou Y.K."/>
            <person name="Han B.P."/>
            <person name="Song L.R."/>
            <person name="Shu W.S."/>
        </authorList>
    </citation>
    <scope>NUCLEOTIDE SEQUENCE [LARGE SCALE GENOMIC DNA]</scope>
    <source>
        <strain evidence="2 3">FACHB-362</strain>
    </source>
</reference>
<evidence type="ECO:0000313" key="3">
    <source>
        <dbReference type="Proteomes" id="UP000660381"/>
    </source>
</evidence>